<dbReference type="SUPFAM" id="SSF56935">
    <property type="entry name" value="Porins"/>
    <property type="match status" value="1"/>
</dbReference>
<keyword evidence="7 8" id="KW-0998">Cell outer membrane</keyword>
<dbReference type="AlphaFoldDB" id="A0A1M7Z8R8"/>
<keyword evidence="13" id="KW-1185">Reference proteome</keyword>
<dbReference type="InterPro" id="IPR039426">
    <property type="entry name" value="TonB-dep_rcpt-like"/>
</dbReference>
<evidence type="ECO:0000256" key="5">
    <source>
        <dbReference type="ARBA" id="ARBA00023077"/>
    </source>
</evidence>
<dbReference type="GO" id="GO:0033214">
    <property type="term" value="P:siderophore-iron import into cell"/>
    <property type="evidence" value="ECO:0007669"/>
    <property type="project" value="TreeGrafter"/>
</dbReference>
<keyword evidence="5 9" id="KW-0798">TonB box</keyword>
<evidence type="ECO:0000256" key="1">
    <source>
        <dbReference type="ARBA" id="ARBA00004571"/>
    </source>
</evidence>
<organism evidence="12 13">
    <name type="scientific">Algoriphagus zhangzhouensis</name>
    <dbReference type="NCBI Taxonomy" id="1073327"/>
    <lineage>
        <taxon>Bacteria</taxon>
        <taxon>Pseudomonadati</taxon>
        <taxon>Bacteroidota</taxon>
        <taxon>Cytophagia</taxon>
        <taxon>Cytophagales</taxon>
        <taxon>Cyclobacteriaceae</taxon>
        <taxon>Algoriphagus</taxon>
    </lineage>
</organism>
<dbReference type="GO" id="GO:0009279">
    <property type="term" value="C:cell outer membrane"/>
    <property type="evidence" value="ECO:0007669"/>
    <property type="project" value="UniProtKB-SubCell"/>
</dbReference>
<evidence type="ECO:0000313" key="12">
    <source>
        <dbReference type="EMBL" id="SHO61229.1"/>
    </source>
</evidence>
<gene>
    <name evidence="12" type="ORF">SAMN04488108_1198</name>
</gene>
<dbReference type="InterPro" id="IPR008969">
    <property type="entry name" value="CarboxyPept-like_regulatory"/>
</dbReference>
<proteinExistence type="inferred from homology"/>
<protein>
    <submittedName>
        <fullName evidence="12">Fe(3+) dicitrate transport protein</fullName>
    </submittedName>
</protein>
<dbReference type="Pfam" id="PF13715">
    <property type="entry name" value="CarbopepD_reg_2"/>
    <property type="match status" value="1"/>
</dbReference>
<name>A0A1M7Z8R8_9BACT</name>
<dbReference type="InterPro" id="IPR012910">
    <property type="entry name" value="Plug_dom"/>
</dbReference>
<evidence type="ECO:0000256" key="3">
    <source>
        <dbReference type="ARBA" id="ARBA00022452"/>
    </source>
</evidence>
<comment type="similarity">
    <text evidence="8 9">Belongs to the TonB-dependent receptor family.</text>
</comment>
<reference evidence="13" key="1">
    <citation type="submission" date="2016-12" db="EMBL/GenBank/DDBJ databases">
        <authorList>
            <person name="Varghese N."/>
            <person name="Submissions S."/>
        </authorList>
    </citation>
    <scope>NUCLEOTIDE SEQUENCE [LARGE SCALE GENOMIC DNA]</scope>
    <source>
        <strain evidence="13">DSM 25035</strain>
    </source>
</reference>
<dbReference type="Gene3D" id="2.60.40.1120">
    <property type="entry name" value="Carboxypeptidase-like, regulatory domain"/>
    <property type="match status" value="1"/>
</dbReference>
<feature type="domain" description="TonB-dependent receptor-like beta-barrel" evidence="10">
    <location>
        <begin position="329"/>
        <end position="773"/>
    </location>
</feature>
<dbReference type="STRING" id="1073327.SAMN04488108_1198"/>
<dbReference type="OrthoDB" id="9758472at2"/>
<keyword evidence="4 8" id="KW-0812">Transmembrane</keyword>
<evidence type="ECO:0000256" key="7">
    <source>
        <dbReference type="ARBA" id="ARBA00023237"/>
    </source>
</evidence>
<evidence type="ECO:0000313" key="13">
    <source>
        <dbReference type="Proteomes" id="UP000184609"/>
    </source>
</evidence>
<feature type="domain" description="TonB-dependent receptor plug" evidence="11">
    <location>
        <begin position="140"/>
        <end position="236"/>
    </location>
</feature>
<dbReference type="PANTHER" id="PTHR30442:SF0">
    <property type="entry name" value="FE(3+) DICITRATE TRANSPORT PROTEIN FECA"/>
    <property type="match status" value="1"/>
</dbReference>
<evidence type="ECO:0000256" key="4">
    <source>
        <dbReference type="ARBA" id="ARBA00022692"/>
    </source>
</evidence>
<dbReference type="PANTHER" id="PTHR30442">
    <property type="entry name" value="IRON III DICITRATE TRANSPORT PROTEIN FECA"/>
    <property type="match status" value="1"/>
</dbReference>
<dbReference type="Pfam" id="PF00593">
    <property type="entry name" value="TonB_dep_Rec_b-barrel"/>
    <property type="match status" value="1"/>
</dbReference>
<evidence type="ECO:0000256" key="2">
    <source>
        <dbReference type="ARBA" id="ARBA00022448"/>
    </source>
</evidence>
<dbReference type="Pfam" id="PF07715">
    <property type="entry name" value="Plug"/>
    <property type="match status" value="1"/>
</dbReference>
<keyword evidence="2 8" id="KW-0813">Transport</keyword>
<dbReference type="InterPro" id="IPR000531">
    <property type="entry name" value="Beta-barrel_TonB"/>
</dbReference>
<keyword evidence="3 8" id="KW-1134">Transmembrane beta strand</keyword>
<dbReference type="Gene3D" id="2.40.170.20">
    <property type="entry name" value="TonB-dependent receptor, beta-barrel domain"/>
    <property type="match status" value="1"/>
</dbReference>
<dbReference type="SUPFAM" id="SSF49464">
    <property type="entry name" value="Carboxypeptidase regulatory domain-like"/>
    <property type="match status" value="1"/>
</dbReference>
<dbReference type="RefSeq" id="WP_073570892.1">
    <property type="nucleotide sequence ID" value="NZ_FRXN01000002.1"/>
</dbReference>
<dbReference type="PROSITE" id="PS52016">
    <property type="entry name" value="TONB_DEPENDENT_REC_3"/>
    <property type="match status" value="1"/>
</dbReference>
<sequence length="807" mass="91665">MMRLKVFNTLALLFVPMALLAQFKISGKVLSQESQKPVQNCIVYLNEGAQLVDLNSRGEFVFENLKNGTYTLHFTSESYKYKNLEVQLNGKNESVTIYLETQEQELGEAVITESGVDFGLARMRGIENMGLYEGKKSEVIIPENMTANLATNNARQVYSKVAGLNIWENDGAGIQLSIGGRGLDPNRTSNFNTRQNGYDISADALGYPESYYTPPMEAIGKIQIVRGAASLQYGTQFGGLINFVMKQPVEDKKFEFLTRQTGGSFGFYNGFFSGSGTVDKLSYYAFYQFKRGDGWRPNSEFENHNAYLNLNYQISEKTKIGIDVTKMNYLAQQPGGLSDDMFDENPRQSNRERNWFYVDWNLWALHLDHQFDVSNSVNLRFFGLDAKRYSVGFRPNRVATIDDGSERDLIKGEFQNWGAEARYLHRYQIGGMQSIGLVGTRYYHGFNHSRQGFGSTGSDADFEYIAGEENIFYDYRFPNRNGSVFIENILYVNEKFSITPGLRFEKIKTTADGYYGNVYRDLAGNIIEFDRQEEFRVSSRQFVIGGIGFSFKPNTKWEAYANASQNYRSITFSDMRISNPSSVIDQNLEDEKGYSIDMGIRSEKAGNFNYDLSLFLLNYNNRIGEVQFYDESNRVLRKRTNIGQALIRGLEFYGEWKFTDLILPKSDFWNMSIFSNVALIDSQYKKSEVVGVKGNRVEFVPTINFKAGAAVMYKKWRSSLQYAYLSEQFTDATNATSGGVSAVVGVIRPYGVLDFSTSYSWSKFKLEGSINNLANAAYFTRRATGYPGPGILPSDGRGFYLTFQYKL</sequence>
<comment type="subcellular location">
    <subcellularLocation>
        <location evidence="1 8">Cell outer membrane</location>
        <topology evidence="1 8">Multi-pass membrane protein</topology>
    </subcellularLocation>
</comment>
<evidence type="ECO:0000259" key="11">
    <source>
        <dbReference type="Pfam" id="PF07715"/>
    </source>
</evidence>
<dbReference type="EMBL" id="FRXN01000002">
    <property type="protein sequence ID" value="SHO61229.1"/>
    <property type="molecule type" value="Genomic_DNA"/>
</dbReference>
<evidence type="ECO:0000256" key="6">
    <source>
        <dbReference type="ARBA" id="ARBA00023136"/>
    </source>
</evidence>
<keyword evidence="6 8" id="KW-0472">Membrane</keyword>
<dbReference type="InterPro" id="IPR037066">
    <property type="entry name" value="Plug_dom_sf"/>
</dbReference>
<dbReference type="InterPro" id="IPR036942">
    <property type="entry name" value="Beta-barrel_TonB_sf"/>
</dbReference>
<evidence type="ECO:0000256" key="8">
    <source>
        <dbReference type="PROSITE-ProRule" id="PRU01360"/>
    </source>
</evidence>
<accession>A0A1M7Z8R8</accession>
<evidence type="ECO:0000259" key="10">
    <source>
        <dbReference type="Pfam" id="PF00593"/>
    </source>
</evidence>
<evidence type="ECO:0000256" key="9">
    <source>
        <dbReference type="RuleBase" id="RU003357"/>
    </source>
</evidence>
<dbReference type="Proteomes" id="UP000184609">
    <property type="component" value="Unassembled WGS sequence"/>
</dbReference>
<dbReference type="Gene3D" id="2.170.130.10">
    <property type="entry name" value="TonB-dependent receptor, plug domain"/>
    <property type="match status" value="1"/>
</dbReference>